<keyword evidence="2" id="KW-0378">Hydrolase</keyword>
<feature type="binding site" evidence="1">
    <location>
        <position position="210"/>
    </location>
    <ligand>
        <name>Mg(2+)</name>
        <dbReference type="ChEBI" id="CHEBI:18420"/>
        <label>1</label>
    </ligand>
</feature>
<evidence type="ECO:0000313" key="2">
    <source>
        <dbReference type="EMBL" id="TGU72687.1"/>
    </source>
</evidence>
<keyword evidence="1" id="KW-0479">Metal-binding</keyword>
<dbReference type="Pfam" id="PF03747">
    <property type="entry name" value="ADP_ribosyl_GH"/>
    <property type="match status" value="1"/>
</dbReference>
<dbReference type="Proteomes" id="UP000306416">
    <property type="component" value="Unassembled WGS sequence"/>
</dbReference>
<dbReference type="InterPro" id="IPR050792">
    <property type="entry name" value="ADP-ribosylglycohydrolase"/>
</dbReference>
<proteinExistence type="predicted"/>
<comment type="cofactor">
    <cofactor evidence="1">
        <name>Mg(2+)</name>
        <dbReference type="ChEBI" id="CHEBI:18420"/>
    </cofactor>
    <text evidence="1">Binds 2 magnesium ions per subunit.</text>
</comment>
<feature type="binding site" evidence="1">
    <location>
        <position position="208"/>
    </location>
    <ligand>
        <name>Mg(2+)</name>
        <dbReference type="ChEBI" id="CHEBI:18420"/>
        <label>1</label>
    </ligand>
</feature>
<dbReference type="InterPro" id="IPR036705">
    <property type="entry name" value="Ribosyl_crysJ1_sf"/>
</dbReference>
<dbReference type="RefSeq" id="WP_135870161.1">
    <property type="nucleotide sequence ID" value="NZ_SRSC01000002.1"/>
</dbReference>
<keyword evidence="3" id="KW-1185">Reference proteome</keyword>
<feature type="binding site" evidence="1">
    <location>
        <position position="36"/>
    </location>
    <ligand>
        <name>Mg(2+)</name>
        <dbReference type="ChEBI" id="CHEBI:18420"/>
        <label>1</label>
    </ligand>
</feature>
<dbReference type="SUPFAM" id="SSF101478">
    <property type="entry name" value="ADP-ribosylglycohydrolase"/>
    <property type="match status" value="1"/>
</dbReference>
<dbReference type="AlphaFoldDB" id="A0A4S1CGK0"/>
<name>A0A4S1CGK0_9BACT</name>
<dbReference type="GO" id="GO:0046872">
    <property type="term" value="F:metal ion binding"/>
    <property type="evidence" value="ECO:0007669"/>
    <property type="project" value="UniProtKB-KW"/>
</dbReference>
<reference evidence="2 3" key="1">
    <citation type="submission" date="2019-04" db="EMBL/GenBank/DDBJ databases">
        <title>Geobacter oryzae sp. nov., ferric-reducing bacteria isolated from paddy soil.</title>
        <authorList>
            <person name="Xu Z."/>
            <person name="Masuda Y."/>
            <person name="Itoh H."/>
            <person name="Senoo K."/>
        </authorList>
    </citation>
    <scope>NUCLEOTIDE SEQUENCE [LARGE SCALE GENOMIC DNA]</scope>
    <source>
        <strain evidence="2 3">Red111</strain>
    </source>
</reference>
<dbReference type="InterPro" id="IPR005502">
    <property type="entry name" value="Ribosyl_crysJ1"/>
</dbReference>
<feature type="binding site" evidence="1">
    <location>
        <position position="34"/>
    </location>
    <ligand>
        <name>Mg(2+)</name>
        <dbReference type="ChEBI" id="CHEBI:18420"/>
        <label>1</label>
    </ligand>
</feature>
<dbReference type="GO" id="GO:0016787">
    <property type="term" value="F:hydrolase activity"/>
    <property type="evidence" value="ECO:0007669"/>
    <property type="project" value="UniProtKB-KW"/>
</dbReference>
<dbReference type="EMBL" id="SRSC01000002">
    <property type="protein sequence ID" value="TGU72687.1"/>
    <property type="molecule type" value="Genomic_DNA"/>
</dbReference>
<comment type="caution">
    <text evidence="2">The sequence shown here is derived from an EMBL/GenBank/DDBJ whole genome shotgun (WGS) entry which is preliminary data.</text>
</comment>
<evidence type="ECO:0000256" key="1">
    <source>
        <dbReference type="PIRSR" id="PIRSR605502-1"/>
    </source>
</evidence>
<feature type="binding site" evidence="1">
    <location>
        <position position="35"/>
    </location>
    <ligand>
        <name>Mg(2+)</name>
        <dbReference type="ChEBI" id="CHEBI:18420"/>
        <label>1</label>
    </ligand>
</feature>
<dbReference type="Gene3D" id="1.10.4080.10">
    <property type="entry name" value="ADP-ribosylation/Crystallin J1"/>
    <property type="match status" value="1"/>
</dbReference>
<gene>
    <name evidence="2" type="ORF">E4633_10335</name>
</gene>
<accession>A0A4S1CGK0</accession>
<keyword evidence="1" id="KW-0460">Magnesium</keyword>
<evidence type="ECO:0000313" key="3">
    <source>
        <dbReference type="Proteomes" id="UP000306416"/>
    </source>
</evidence>
<dbReference type="PANTHER" id="PTHR16222">
    <property type="entry name" value="ADP-RIBOSYLGLYCOHYDROLASE"/>
    <property type="match status" value="1"/>
</dbReference>
<dbReference type="PANTHER" id="PTHR16222:SF12">
    <property type="entry name" value="ADP-RIBOSYLGLYCOHYDROLASE-RELATED"/>
    <property type="match status" value="1"/>
</dbReference>
<sequence length="264" mass="28252">MLGALTGDIVGSIYEWNNIKSTEFPLFQDSCRFTDDSVLTVALADAIMTGAPYDDTMRHYYRSYPDAGYGRGFVAWAKADAPKPYNSWGNGAAMRVSPVGWACDTLADALSLARNYTLPTHGHPEGVKGAQAVAGAVFLGRSGASKDELRSFIAGEFGYDLALSCDEIRPSYRFDVSCQGTVPQAVTAFLESNDFEGAIRLAVSLGGDSDTLACITGAIAEAFYGGVPARIAEQTMGFLDDRLRRVTVAFEARFVAGRFAAAKS</sequence>
<feature type="binding site" evidence="1">
    <location>
        <position position="211"/>
    </location>
    <ligand>
        <name>Mg(2+)</name>
        <dbReference type="ChEBI" id="CHEBI:18420"/>
        <label>1</label>
    </ligand>
</feature>
<protein>
    <submittedName>
        <fullName evidence="2">ADP-ribosylglycohydrolase family protein</fullName>
    </submittedName>
</protein>
<organism evidence="2 3">
    <name type="scientific">Geomonas terrae</name>
    <dbReference type="NCBI Taxonomy" id="2562681"/>
    <lineage>
        <taxon>Bacteria</taxon>
        <taxon>Pseudomonadati</taxon>
        <taxon>Thermodesulfobacteriota</taxon>
        <taxon>Desulfuromonadia</taxon>
        <taxon>Geobacterales</taxon>
        <taxon>Geobacteraceae</taxon>
        <taxon>Geomonas</taxon>
    </lineage>
</organism>